<dbReference type="HOGENOM" id="CLU_034923_0_0_10"/>
<protein>
    <submittedName>
        <fullName evidence="2">Transporter, UIT6 family</fullName>
    </submittedName>
</protein>
<feature type="transmembrane region" description="Helical" evidence="1">
    <location>
        <begin position="82"/>
        <end position="103"/>
    </location>
</feature>
<keyword evidence="1" id="KW-1133">Transmembrane helix</keyword>
<dbReference type="KEGG" id="cch:Cag_1398"/>
<organism evidence="2">
    <name type="scientific">Chlorobium chlorochromatii (strain CaD3)</name>
    <dbReference type="NCBI Taxonomy" id="340177"/>
    <lineage>
        <taxon>Bacteria</taxon>
        <taxon>Pseudomonadati</taxon>
        <taxon>Chlorobiota</taxon>
        <taxon>Chlorobiia</taxon>
        <taxon>Chlorobiales</taxon>
        <taxon>Chlorobiaceae</taxon>
        <taxon>Chlorobium/Pelodictyon group</taxon>
        <taxon>Chlorobium</taxon>
    </lineage>
</organism>
<feature type="transmembrane region" description="Helical" evidence="1">
    <location>
        <begin position="115"/>
        <end position="137"/>
    </location>
</feature>
<evidence type="ECO:0000313" key="2">
    <source>
        <dbReference type="EMBL" id="ABB28656.1"/>
    </source>
</evidence>
<feature type="transmembrane region" description="Helical" evidence="1">
    <location>
        <begin position="235"/>
        <end position="255"/>
    </location>
</feature>
<feature type="transmembrane region" description="Helical" evidence="1">
    <location>
        <begin position="21"/>
        <end position="45"/>
    </location>
</feature>
<feature type="transmembrane region" description="Helical" evidence="1">
    <location>
        <begin position="304"/>
        <end position="324"/>
    </location>
</feature>
<evidence type="ECO:0000256" key="1">
    <source>
        <dbReference type="SAM" id="Phobius"/>
    </source>
</evidence>
<accession>Q3AQR9</accession>
<dbReference type="OrthoDB" id="9765532at2"/>
<dbReference type="EMBL" id="CP000108">
    <property type="protein sequence ID" value="ABB28656.1"/>
    <property type="molecule type" value="Genomic_DNA"/>
</dbReference>
<feature type="transmembrane region" description="Helical" evidence="1">
    <location>
        <begin position="51"/>
        <end position="70"/>
    </location>
</feature>
<feature type="transmembrane region" description="Helical" evidence="1">
    <location>
        <begin position="440"/>
        <end position="459"/>
    </location>
</feature>
<dbReference type="InterPro" id="IPR031566">
    <property type="entry name" value="CitMHS_2"/>
</dbReference>
<feature type="transmembrane region" description="Helical" evidence="1">
    <location>
        <begin position="149"/>
        <end position="170"/>
    </location>
</feature>
<dbReference type="Pfam" id="PF16980">
    <property type="entry name" value="CitMHS_2"/>
    <property type="match status" value="1"/>
</dbReference>
<name>Q3AQR9_CHLCH</name>
<dbReference type="AlphaFoldDB" id="Q3AQR9"/>
<feature type="transmembrane region" description="Helical" evidence="1">
    <location>
        <begin position="393"/>
        <end position="411"/>
    </location>
</feature>
<keyword evidence="1" id="KW-0812">Transmembrane</keyword>
<gene>
    <name evidence="2" type="ordered locus">Cag_1398</name>
</gene>
<feature type="transmembrane region" description="Helical" evidence="1">
    <location>
        <begin position="261"/>
        <end position="283"/>
    </location>
</feature>
<dbReference type="STRING" id="340177.Cag_1398"/>
<sequence>MLVSYFTPQIAAASAVHLPPVWLVAPFFLLLLAIASGPLLFHRFWERRYPIIASFAGAIVAIYYALFMDHGYQQLWHALEEYFSFIILIGSLFVATGGILVTIDRRSTPLLNGGLLFFGAIIANLVGTTGASMLLIRPYLRMNEGRVKAFHLVFFIIIVSNIGGGLTPIGDPPLFLGFLKGVPFFWVMEHLFLPWVIAISFLLALFIFLDSRVEKARGTIELKSGKITIQGRRNVIVLAVMIVAVFLDPVILPWVPDIRHIFHLPFGLREVILLALAIVSYMLANKKALKGNEFSFEPVREVAFLFLGIFFTMIPALQLAGYYAATHAESLGVSHFYWFTGVLSGVLDNAPTYLNFLAGAMGKFGLEISSPMDLKHFAEGIPSPIVGDMPSHLYLMAISLAAVFFGAMTYIGNAPNFMVKNIAAQSGVETPDFVEYVVKYAIPILLPLFIVLWLLFFHYEI</sequence>
<keyword evidence="1" id="KW-0472">Membrane</keyword>
<dbReference type="eggNOG" id="COG1055">
    <property type="taxonomic scope" value="Bacteria"/>
</dbReference>
<feature type="transmembrane region" description="Helical" evidence="1">
    <location>
        <begin position="190"/>
        <end position="209"/>
    </location>
</feature>
<proteinExistence type="predicted"/>
<reference evidence="2" key="1">
    <citation type="submission" date="2005-08" db="EMBL/GenBank/DDBJ databases">
        <title>Complete sequence of Chlorobium chlorochromatii CaD3.</title>
        <authorList>
            <person name="Copeland A."/>
            <person name="Lucas S."/>
            <person name="Lapidus A."/>
            <person name="Barry K."/>
            <person name="Detter J.C."/>
            <person name="Glavina T."/>
            <person name="Hammon N."/>
            <person name="Israni S."/>
            <person name="Pitluck S."/>
            <person name="Bryant D."/>
            <person name="Schmutz J."/>
            <person name="Larimer F."/>
            <person name="Land M."/>
            <person name="Kyrpides N."/>
            <person name="Ivanova N."/>
            <person name="Richardson P."/>
        </authorList>
    </citation>
    <scope>NUCLEOTIDE SEQUENCE [LARGE SCALE GENOMIC DNA]</scope>
    <source>
        <strain evidence="2">CaD3</strain>
    </source>
</reference>